<name>A0A2P4UQ57_9ACTN</name>
<organism evidence="3 4">
    <name type="scientific">Actinomadura rubteroloni</name>
    <dbReference type="NCBI Taxonomy" id="1926885"/>
    <lineage>
        <taxon>Bacteria</taxon>
        <taxon>Bacillati</taxon>
        <taxon>Actinomycetota</taxon>
        <taxon>Actinomycetes</taxon>
        <taxon>Streptosporangiales</taxon>
        <taxon>Thermomonosporaceae</taxon>
        <taxon>Actinomadura</taxon>
    </lineage>
</organism>
<dbReference type="GO" id="GO:0046872">
    <property type="term" value="F:metal ion binding"/>
    <property type="evidence" value="ECO:0007669"/>
    <property type="project" value="UniProtKB-KW"/>
</dbReference>
<dbReference type="Gene3D" id="1.10.600.10">
    <property type="entry name" value="Farnesyl Diphosphate Synthase"/>
    <property type="match status" value="1"/>
</dbReference>
<reference evidence="3 4" key="1">
    <citation type="journal article" date="2017" name="Chemistry">
        <title>Isolation, Biosynthesis and Chemical Modifications of Rubterolones A-F: Rare Tropolone Alkaloids from Actinomadura sp. 5-2.</title>
        <authorList>
            <person name="Guo H."/>
            <person name="Benndorf R."/>
            <person name="Leichnitz D."/>
            <person name="Klassen J.L."/>
            <person name="Vollmers J."/>
            <person name="Gorls H."/>
            <person name="Steinacker M."/>
            <person name="Weigel C."/>
            <person name="Dahse H.M."/>
            <person name="Kaster A.K."/>
            <person name="de Beer Z.W."/>
            <person name="Poulsen M."/>
            <person name="Beemelmanns C."/>
        </authorList>
    </citation>
    <scope>NUCLEOTIDE SEQUENCE [LARGE SCALE GENOMIC DNA]</scope>
    <source>
        <strain evidence="3 4">5-2</strain>
    </source>
</reference>
<evidence type="ECO:0000256" key="2">
    <source>
        <dbReference type="RuleBase" id="RU366034"/>
    </source>
</evidence>
<comment type="caution">
    <text evidence="3">The sequence shown here is derived from an EMBL/GenBank/DDBJ whole genome shotgun (WGS) entry which is preliminary data.</text>
</comment>
<dbReference type="RefSeq" id="WP_205647992.1">
    <property type="nucleotide sequence ID" value="NZ_MTBP01000001.1"/>
</dbReference>
<dbReference type="InterPro" id="IPR008949">
    <property type="entry name" value="Isoprenoid_synthase_dom_sf"/>
</dbReference>
<comment type="similarity">
    <text evidence="2">Belongs to the terpene synthase family.</text>
</comment>
<dbReference type="PANTHER" id="PTHR35201">
    <property type="entry name" value="TERPENE SYNTHASE"/>
    <property type="match status" value="1"/>
</dbReference>
<dbReference type="EC" id="4.2.3.-" evidence="2"/>
<dbReference type="Proteomes" id="UP000242367">
    <property type="component" value="Unassembled WGS sequence"/>
</dbReference>
<dbReference type="SUPFAM" id="SSF48576">
    <property type="entry name" value="Terpenoid synthases"/>
    <property type="match status" value="1"/>
</dbReference>
<evidence type="ECO:0000256" key="1">
    <source>
        <dbReference type="ARBA" id="ARBA00023239"/>
    </source>
</evidence>
<dbReference type="Pfam" id="PF19086">
    <property type="entry name" value="Terpene_syn_C_2"/>
    <property type="match status" value="1"/>
</dbReference>
<dbReference type="AlphaFoldDB" id="A0A2P4UQ57"/>
<keyword evidence="1 2" id="KW-0456">Lyase</keyword>
<dbReference type="SFLD" id="SFLDG01020">
    <property type="entry name" value="Terpene_Cyclase_Like_2"/>
    <property type="match status" value="1"/>
</dbReference>
<dbReference type="SFLD" id="SFLDS00005">
    <property type="entry name" value="Isoprenoid_Synthase_Type_I"/>
    <property type="match status" value="1"/>
</dbReference>
<evidence type="ECO:0000313" key="3">
    <source>
        <dbReference type="EMBL" id="POM27185.1"/>
    </source>
</evidence>
<sequence>MERTLTAADLELPPIYCPLEPAINPAATRVERRAIAWIDESGLWADARERARIIGSRGTDFFARFAPGADDDRLLATALWVYWGFAFDDGRCDTGHYSIRPAEFVPMAARVQRALECPAPAARGDAYAVALQDIGERFRRLATPVQFQRFVAAHRAWLTGVMWQVSYQARRHMPDLEDYITMRLHSAGGAPAYAMLEIAHGAEVPAAEMDAPAVRALTEMAILTAALDNDRHSFVRELDGGQNIYTVLLDQNGGDVRTAVRTAVRLRDRVFQRFLRLRERTRPGLGDAGRAYLDGLAYGIRGNAEWGQRTPRHLDADATGPGEPVGGPIVWAERPADSGDEPVPLPTIAWWWDL</sequence>
<protein>
    <recommendedName>
        <fullName evidence="2">Terpene synthase</fullName>
        <ecNumber evidence="2">4.2.3.-</ecNumber>
    </recommendedName>
</protein>
<dbReference type="InterPro" id="IPR034686">
    <property type="entry name" value="Terpene_cyclase-like_2"/>
</dbReference>
<proteinExistence type="inferred from homology"/>
<comment type="cofactor">
    <cofactor evidence="2">
        <name>Mg(2+)</name>
        <dbReference type="ChEBI" id="CHEBI:18420"/>
    </cofactor>
</comment>
<dbReference type="GO" id="GO:0010333">
    <property type="term" value="F:terpene synthase activity"/>
    <property type="evidence" value="ECO:0007669"/>
    <property type="project" value="InterPro"/>
</dbReference>
<keyword evidence="4" id="KW-1185">Reference proteome</keyword>
<keyword evidence="2" id="KW-0460">Magnesium</keyword>
<dbReference type="PANTHER" id="PTHR35201:SF4">
    <property type="entry name" value="BETA-PINACENE SYNTHASE-RELATED"/>
    <property type="match status" value="1"/>
</dbReference>
<gene>
    <name evidence="3" type="ORF">BTM25_15960</name>
</gene>
<keyword evidence="2" id="KW-0479">Metal-binding</keyword>
<accession>A0A2P4UQ57</accession>
<evidence type="ECO:0000313" key="4">
    <source>
        <dbReference type="Proteomes" id="UP000242367"/>
    </source>
</evidence>
<dbReference type="EMBL" id="MTBP01000001">
    <property type="protein sequence ID" value="POM27185.1"/>
    <property type="molecule type" value="Genomic_DNA"/>
</dbReference>